<sequence length="365" mass="39947">MYRVDKKHMEERGGGLQDGDRQDFVAKEKALRAALLLQKQKKEECEMSAQRREKEGPDISERSRLERHALEKHPTPVDAEAIVSHEKDGKALQSTLMQKKDRKETYSTDLGEQRMQGEADQGEVKGNVRLRPGGGRMTEKEEESQWSEDGEHERSEKRAVRESGAEERGRGRWSDDDDDDEEEADRSVRGARSPRDGTNGTGRSEMDAEDEQAPARGADGGSRRMPQTSPPPSPASSPSPSTSPGAQTRRSGQQASPKVSPKRKCVEPSEGQEENGKGKTPLVSEGGGRKRGRWDDSSEEEEGGEEEGGEEGSEDVAAEGREGEGVQAKLATGREELKRVLADKKGDKARGGAEAGGEEREEGSE</sequence>
<feature type="compositionally biased region" description="Basic and acidic residues" evidence="1">
    <location>
        <begin position="149"/>
        <end position="174"/>
    </location>
</feature>
<feature type="compositionally biased region" description="Polar residues" evidence="1">
    <location>
        <begin position="245"/>
        <end position="257"/>
    </location>
</feature>
<feature type="region of interest" description="Disordered" evidence="1">
    <location>
        <begin position="41"/>
        <end position="365"/>
    </location>
</feature>
<proteinExistence type="predicted"/>
<evidence type="ECO:0000313" key="3">
    <source>
        <dbReference type="Proteomes" id="UP000019335"/>
    </source>
</evidence>
<dbReference type="EMBL" id="AZIL01002052">
    <property type="protein sequence ID" value="EWM22859.1"/>
    <property type="molecule type" value="Genomic_DNA"/>
</dbReference>
<name>W7TQ36_9STRA</name>
<feature type="compositionally biased region" description="Basic and acidic residues" evidence="1">
    <location>
        <begin position="332"/>
        <end position="351"/>
    </location>
</feature>
<evidence type="ECO:0000313" key="2">
    <source>
        <dbReference type="EMBL" id="EWM22859.1"/>
    </source>
</evidence>
<reference evidence="2 3" key="1">
    <citation type="journal article" date="2014" name="Mol. Plant">
        <title>Chromosome Scale Genome Assembly and Transcriptome Profiling of Nannochloropsis gaditana in Nitrogen Depletion.</title>
        <authorList>
            <person name="Corteggiani Carpinelli E."/>
            <person name="Telatin A."/>
            <person name="Vitulo N."/>
            <person name="Forcato C."/>
            <person name="D'Angelo M."/>
            <person name="Schiavon R."/>
            <person name="Vezzi A."/>
            <person name="Giacometti G.M."/>
            <person name="Morosinotto T."/>
            <person name="Valle G."/>
        </authorList>
    </citation>
    <scope>NUCLEOTIDE SEQUENCE [LARGE SCALE GENOMIC DNA]</scope>
    <source>
        <strain evidence="2 3">B-31</strain>
    </source>
</reference>
<accession>W7TQ36</accession>
<feature type="compositionally biased region" description="Acidic residues" evidence="1">
    <location>
        <begin position="175"/>
        <end position="184"/>
    </location>
</feature>
<feature type="non-terminal residue" evidence="2">
    <location>
        <position position="365"/>
    </location>
</feature>
<feature type="compositionally biased region" description="Basic and acidic residues" evidence="1">
    <location>
        <begin position="7"/>
        <end position="23"/>
    </location>
</feature>
<feature type="compositionally biased region" description="Pro residues" evidence="1">
    <location>
        <begin position="228"/>
        <end position="237"/>
    </location>
</feature>
<comment type="caution">
    <text evidence="2">The sequence shown here is derived from an EMBL/GenBank/DDBJ whole genome shotgun (WGS) entry which is preliminary data.</text>
</comment>
<dbReference type="AlphaFoldDB" id="W7TQ36"/>
<organism evidence="2 3">
    <name type="scientific">Nannochloropsis gaditana</name>
    <dbReference type="NCBI Taxonomy" id="72520"/>
    <lineage>
        <taxon>Eukaryota</taxon>
        <taxon>Sar</taxon>
        <taxon>Stramenopiles</taxon>
        <taxon>Ochrophyta</taxon>
        <taxon>Eustigmatophyceae</taxon>
        <taxon>Eustigmatales</taxon>
        <taxon>Monodopsidaceae</taxon>
        <taxon>Nannochloropsis</taxon>
    </lineage>
</organism>
<feature type="compositionally biased region" description="Basic and acidic residues" evidence="1">
    <location>
        <begin position="98"/>
        <end position="117"/>
    </location>
</feature>
<feature type="compositionally biased region" description="Acidic residues" evidence="1">
    <location>
        <begin position="297"/>
        <end position="317"/>
    </location>
</feature>
<feature type="region of interest" description="Disordered" evidence="1">
    <location>
        <begin position="1"/>
        <end position="23"/>
    </location>
</feature>
<gene>
    <name evidence="2" type="ORF">Naga_100988g1</name>
</gene>
<keyword evidence="3" id="KW-1185">Reference proteome</keyword>
<dbReference type="Proteomes" id="UP000019335">
    <property type="component" value="Chromosome 20"/>
</dbReference>
<feature type="compositionally biased region" description="Basic and acidic residues" evidence="1">
    <location>
        <begin position="41"/>
        <end position="75"/>
    </location>
</feature>
<protein>
    <submittedName>
        <fullName evidence="2">Uncharacterized protein</fullName>
    </submittedName>
</protein>
<evidence type="ECO:0000256" key="1">
    <source>
        <dbReference type="SAM" id="MobiDB-lite"/>
    </source>
</evidence>